<reference evidence="9" key="2">
    <citation type="submission" date="2025-09" db="UniProtKB">
        <authorList>
            <consortium name="Ensembl"/>
        </authorList>
    </citation>
    <scope>IDENTIFICATION</scope>
</reference>
<dbReference type="InterPro" id="IPR001114">
    <property type="entry name" value="Adenylosuccinate_synthetase"/>
</dbReference>
<dbReference type="FunFam" id="3.90.170.10:FF:000001">
    <property type="entry name" value="Adenylosuccinate synthetase"/>
    <property type="match status" value="1"/>
</dbReference>
<comment type="cofactor">
    <cofactor evidence="8">
        <name>Mg(2+)</name>
        <dbReference type="ChEBI" id="CHEBI:18420"/>
    </cofactor>
    <text evidence="8">Binds 1 Mg(2+) ion per subunit.</text>
</comment>
<evidence type="ECO:0000256" key="8">
    <source>
        <dbReference type="HAMAP-Rule" id="MF_03125"/>
    </source>
</evidence>
<dbReference type="InterPro" id="IPR042109">
    <property type="entry name" value="Adenylosuccinate_synth_dom1"/>
</dbReference>
<comment type="function">
    <text evidence="8">Plays an important role in the de novo pathway and in the salvage pathway of purine nucleotide biosynthesis. Catalyzes the first commited step in the biosynthesis of AMP from IMP.</text>
</comment>
<dbReference type="InterPro" id="IPR027417">
    <property type="entry name" value="P-loop_NTPase"/>
</dbReference>
<dbReference type="SUPFAM" id="SSF52540">
    <property type="entry name" value="P-loop containing nucleoside triphosphate hydrolases"/>
    <property type="match status" value="1"/>
</dbReference>
<feature type="binding site" evidence="8">
    <location>
        <position position="113"/>
    </location>
    <ligand>
        <name>GTP</name>
        <dbReference type="ChEBI" id="CHEBI:37565"/>
    </ligand>
</feature>
<name>A0A8C3S1P1_CHESE</name>
<dbReference type="Ensembl" id="ENSCSRT00000007647.1">
    <property type="protein sequence ID" value="ENSCSRP00000007412.1"/>
    <property type="gene ID" value="ENSCSRG00000005468.1"/>
</dbReference>
<keyword evidence="3 8" id="KW-0479">Metal-binding</keyword>
<dbReference type="Gene3D" id="3.40.440.10">
    <property type="entry name" value="Adenylosuccinate Synthetase, subunit A, domain 1"/>
    <property type="match status" value="1"/>
</dbReference>
<evidence type="ECO:0000256" key="6">
    <source>
        <dbReference type="ARBA" id="ARBA00022842"/>
    </source>
</evidence>
<comment type="subunit">
    <text evidence="1 8">Homodimer.</text>
</comment>
<evidence type="ECO:0000313" key="10">
    <source>
        <dbReference type="Proteomes" id="UP000694403"/>
    </source>
</evidence>
<comment type="pathway">
    <text evidence="8">Purine metabolism; AMP biosynthesis via de novo pathway; AMP from IMP: step 1/2.</text>
</comment>
<dbReference type="GO" id="GO:0005737">
    <property type="term" value="C:cytoplasm"/>
    <property type="evidence" value="ECO:0007669"/>
    <property type="project" value="UniProtKB-SubCell"/>
</dbReference>
<dbReference type="Pfam" id="PF00709">
    <property type="entry name" value="Adenylsucc_synt"/>
    <property type="match status" value="1"/>
</dbReference>
<keyword evidence="2 8" id="KW-0436">Ligase</keyword>
<comment type="similarity">
    <text evidence="8">Belongs to the adenylosuccinate synthetase family.</text>
</comment>
<dbReference type="UniPathway" id="UPA00075">
    <property type="reaction ID" value="UER00335"/>
</dbReference>
<evidence type="ECO:0000256" key="2">
    <source>
        <dbReference type="ARBA" id="ARBA00022598"/>
    </source>
</evidence>
<dbReference type="PANTHER" id="PTHR11846:SF2">
    <property type="entry name" value="ADENYLOSUCCINATE SYNTHETASE ISOZYME 1"/>
    <property type="match status" value="1"/>
</dbReference>
<keyword evidence="6 8" id="KW-0460">Magnesium</keyword>
<dbReference type="GO" id="GO:0004019">
    <property type="term" value="F:adenylosuccinate synthase activity"/>
    <property type="evidence" value="ECO:0007669"/>
    <property type="project" value="UniProtKB-UniRule"/>
</dbReference>
<feature type="binding site" evidence="8">
    <location>
        <position position="32"/>
    </location>
    <ligand>
        <name>IMP</name>
        <dbReference type="ChEBI" id="CHEBI:58053"/>
    </ligand>
</feature>
<proteinExistence type="inferred from homology"/>
<comment type="caution">
    <text evidence="8">Lacks conserved residue(s) required for the propagation of feature annotation.</text>
</comment>
<feature type="binding site" evidence="8">
    <location>
        <position position="47"/>
    </location>
    <ligand>
        <name>IMP</name>
        <dbReference type="ChEBI" id="CHEBI:58053"/>
    </ligand>
</feature>
<dbReference type="GO" id="GO:0046040">
    <property type="term" value="P:IMP metabolic process"/>
    <property type="evidence" value="ECO:0007669"/>
    <property type="project" value="TreeGrafter"/>
</dbReference>
<keyword evidence="8" id="KW-0963">Cytoplasm</keyword>
<keyword evidence="10" id="KW-1185">Reference proteome</keyword>
<feature type="binding site" evidence="8">
    <location>
        <position position="111"/>
    </location>
    <ligand>
        <name>IMP</name>
        <dbReference type="ChEBI" id="CHEBI:58053"/>
    </ligand>
</feature>
<evidence type="ECO:0000313" key="9">
    <source>
        <dbReference type="Ensembl" id="ENSCSRP00000007412.1"/>
    </source>
</evidence>
<accession>A0A8C3S1P1</accession>
<reference evidence="9" key="1">
    <citation type="submission" date="2025-08" db="UniProtKB">
        <authorList>
            <consortium name="Ensembl"/>
        </authorList>
    </citation>
    <scope>IDENTIFICATION</scope>
</reference>
<evidence type="ECO:0000256" key="1">
    <source>
        <dbReference type="ARBA" id="ARBA00011738"/>
    </source>
</evidence>
<dbReference type="GO" id="GO:0000287">
    <property type="term" value="F:magnesium ion binding"/>
    <property type="evidence" value="ECO:0007669"/>
    <property type="project" value="UniProtKB-UniRule"/>
</dbReference>
<dbReference type="InterPro" id="IPR042111">
    <property type="entry name" value="Adenylosuccinate_synth_dom3"/>
</dbReference>
<protein>
    <recommendedName>
        <fullName evidence="8">Adenylosuccinate synthetase</fullName>
        <shortName evidence="8">AMPSase</shortName>
        <shortName evidence="8">AdSS</shortName>
        <ecNumber evidence="8">6.3.4.4</ecNumber>
    </recommendedName>
    <alternativeName>
        <fullName evidence="8">IMP--aspartate ligase</fullName>
    </alternativeName>
</protein>
<evidence type="ECO:0000256" key="5">
    <source>
        <dbReference type="ARBA" id="ARBA00022755"/>
    </source>
</evidence>
<dbReference type="PANTHER" id="PTHR11846">
    <property type="entry name" value="ADENYLOSUCCINATE SYNTHETASE"/>
    <property type="match status" value="1"/>
</dbReference>
<sequence length="209" mass="22906">ALLVKPVVRDGVYFMYEALHGSPKKILIEGANAALLDIDFGTYPFVTSSNCTVGGVCTGLGVPPQNIGEVYGVVKAYTTRVGIGAFPTEQINEIGDLLQSRGHEWGVTTGRKRRCGWLDLVILRHAHMINGFTALALTKLDILDVLDEIKISVAYKKKKCEVLEPPGHREILRLACCLSLSPNESFIIYSEWNSFNNNDSSSPVVRALT</sequence>
<dbReference type="AlphaFoldDB" id="A0A8C3S1P1"/>
<evidence type="ECO:0000256" key="7">
    <source>
        <dbReference type="ARBA" id="ARBA00023134"/>
    </source>
</evidence>
<feature type="binding site" evidence="8">
    <location>
        <begin position="139"/>
        <end position="141"/>
    </location>
    <ligand>
        <name>GTP</name>
        <dbReference type="ChEBI" id="CHEBI:37565"/>
    </ligand>
</feature>
<dbReference type="EC" id="6.3.4.4" evidence="8"/>
<evidence type="ECO:0000256" key="4">
    <source>
        <dbReference type="ARBA" id="ARBA00022741"/>
    </source>
</evidence>
<dbReference type="HAMAP" id="MF_00011">
    <property type="entry name" value="Adenylosucc_synth"/>
    <property type="match status" value="1"/>
</dbReference>
<dbReference type="Proteomes" id="UP000694403">
    <property type="component" value="Unplaced"/>
</dbReference>
<comment type="catalytic activity">
    <reaction evidence="8">
        <text>IMP + L-aspartate + GTP = N(6)-(1,2-dicarboxyethyl)-AMP + GDP + phosphate + 2 H(+)</text>
        <dbReference type="Rhea" id="RHEA:15753"/>
        <dbReference type="ChEBI" id="CHEBI:15378"/>
        <dbReference type="ChEBI" id="CHEBI:29991"/>
        <dbReference type="ChEBI" id="CHEBI:37565"/>
        <dbReference type="ChEBI" id="CHEBI:43474"/>
        <dbReference type="ChEBI" id="CHEBI:57567"/>
        <dbReference type="ChEBI" id="CHEBI:58053"/>
        <dbReference type="ChEBI" id="CHEBI:58189"/>
        <dbReference type="EC" id="6.3.4.4"/>
    </reaction>
</comment>
<keyword evidence="7 8" id="KW-0342">GTP-binding</keyword>
<evidence type="ECO:0000256" key="3">
    <source>
        <dbReference type="ARBA" id="ARBA00022723"/>
    </source>
</evidence>
<keyword evidence="4 8" id="KW-0547">Nucleotide-binding</keyword>
<dbReference type="SMART" id="SM00788">
    <property type="entry name" value="Adenylsucc_synt"/>
    <property type="match status" value="1"/>
</dbReference>
<dbReference type="GO" id="GO:0005525">
    <property type="term" value="F:GTP binding"/>
    <property type="evidence" value="ECO:0007669"/>
    <property type="project" value="UniProtKB-UniRule"/>
</dbReference>
<dbReference type="Gene3D" id="3.90.170.10">
    <property type="entry name" value="Adenylosuccinate Synthetase, subunit A, domain 3"/>
    <property type="match status" value="1"/>
</dbReference>
<keyword evidence="5 8" id="KW-0658">Purine biosynthesis</keyword>
<dbReference type="GO" id="GO:0044208">
    <property type="term" value="P:'de novo' AMP biosynthetic process"/>
    <property type="evidence" value="ECO:0007669"/>
    <property type="project" value="UniProtKB-UniRule"/>
</dbReference>
<organism evidence="9 10">
    <name type="scientific">Chelydra serpentina</name>
    <name type="common">Snapping turtle</name>
    <name type="synonym">Testudo serpentina</name>
    <dbReference type="NCBI Taxonomy" id="8475"/>
    <lineage>
        <taxon>Eukaryota</taxon>
        <taxon>Metazoa</taxon>
        <taxon>Chordata</taxon>
        <taxon>Craniata</taxon>
        <taxon>Vertebrata</taxon>
        <taxon>Euteleostomi</taxon>
        <taxon>Archelosauria</taxon>
        <taxon>Testudinata</taxon>
        <taxon>Testudines</taxon>
        <taxon>Cryptodira</taxon>
        <taxon>Durocryptodira</taxon>
        <taxon>Americhelydia</taxon>
        <taxon>Chelydroidea</taxon>
        <taxon>Chelydridae</taxon>
        <taxon>Chelydra</taxon>
    </lineage>
</organism>
<comment type="subcellular location">
    <subcellularLocation>
        <location evidence="8">Cytoplasm</location>
    </subcellularLocation>
</comment>
<feature type="binding site" evidence="8">
    <location>
        <begin position="107"/>
        <end position="113"/>
    </location>
    <ligand>
        <name>substrate</name>
    </ligand>
</feature>